<comment type="caution">
    <text evidence="2">The sequence shown here is derived from an EMBL/GenBank/DDBJ whole genome shotgun (WGS) entry which is preliminary data.</text>
</comment>
<gene>
    <name evidence="2" type="ORF">DWZ04_13630</name>
</gene>
<organism evidence="2 3">
    <name type="scientific">Faecalibacterium prausnitzii</name>
    <dbReference type="NCBI Taxonomy" id="853"/>
    <lineage>
        <taxon>Bacteria</taxon>
        <taxon>Bacillati</taxon>
        <taxon>Bacillota</taxon>
        <taxon>Clostridia</taxon>
        <taxon>Eubacteriales</taxon>
        <taxon>Oscillospiraceae</taxon>
        <taxon>Faecalibacterium</taxon>
    </lineage>
</organism>
<dbReference type="RefSeq" id="WP_117527887.1">
    <property type="nucleotide sequence ID" value="NZ_JAQCXC010000018.1"/>
</dbReference>
<dbReference type="EMBL" id="QVEW01000018">
    <property type="protein sequence ID" value="RGB94327.1"/>
    <property type="molecule type" value="Genomic_DNA"/>
</dbReference>
<accession>A0A3E2UDU0</accession>
<dbReference type="AlphaFoldDB" id="A0A3E2UDU0"/>
<dbReference type="Proteomes" id="UP000260783">
    <property type="component" value="Unassembled WGS sequence"/>
</dbReference>
<evidence type="ECO:0000259" key="1">
    <source>
        <dbReference type="Pfam" id="PF26160"/>
    </source>
</evidence>
<evidence type="ECO:0000313" key="3">
    <source>
        <dbReference type="Proteomes" id="UP000260783"/>
    </source>
</evidence>
<dbReference type="InterPro" id="IPR058869">
    <property type="entry name" value="YqzN_YkzM"/>
</dbReference>
<dbReference type="Pfam" id="PF26160">
    <property type="entry name" value="YqzN_YkzM"/>
    <property type="match status" value="1"/>
</dbReference>
<protein>
    <recommendedName>
        <fullName evidence="1">YqzN/YkzM domain-containing protein</fullName>
    </recommendedName>
</protein>
<sequence length="69" mass="7258">MATKNAAADTVQAPAEAEYTVSEFAANSMALFGARKECVEAAMKSANIKSCPLSKAKEIVAAFMSKEVK</sequence>
<feature type="domain" description="YqzN/YkzM" evidence="1">
    <location>
        <begin position="16"/>
        <end position="67"/>
    </location>
</feature>
<evidence type="ECO:0000313" key="2">
    <source>
        <dbReference type="EMBL" id="RGB94327.1"/>
    </source>
</evidence>
<proteinExistence type="predicted"/>
<name>A0A3E2UDU0_9FIRM</name>
<reference evidence="2 3" key="1">
    <citation type="submission" date="2018-08" db="EMBL/GenBank/DDBJ databases">
        <title>A genome reference for cultivated species of the human gut microbiota.</title>
        <authorList>
            <person name="Zou Y."/>
            <person name="Xue W."/>
            <person name="Luo G."/>
        </authorList>
    </citation>
    <scope>NUCLEOTIDE SEQUENCE [LARGE SCALE GENOMIC DNA]</scope>
    <source>
        <strain evidence="2 3">AF29-11BH</strain>
    </source>
</reference>